<dbReference type="AlphaFoldDB" id="A0A5C4JJ30"/>
<evidence type="ECO:0000313" key="2">
    <source>
        <dbReference type="Proteomes" id="UP000309174"/>
    </source>
</evidence>
<dbReference type="EMBL" id="VCKW01000015">
    <property type="protein sequence ID" value="TMR06406.1"/>
    <property type="molecule type" value="Genomic_DNA"/>
</dbReference>
<evidence type="ECO:0000313" key="1">
    <source>
        <dbReference type="EMBL" id="TMR06406.1"/>
    </source>
</evidence>
<comment type="caution">
    <text evidence="1">The sequence shown here is derived from an EMBL/GenBank/DDBJ whole genome shotgun (WGS) entry which is preliminary data.</text>
</comment>
<name>A0A5C4JJ30_9ACTN</name>
<proteinExistence type="predicted"/>
<gene>
    <name evidence="1" type="ORF">ETD83_04745</name>
</gene>
<reference evidence="1 2" key="1">
    <citation type="submission" date="2019-05" db="EMBL/GenBank/DDBJ databases">
        <title>Draft genome sequence of Actinomadura sp. 14C53.</title>
        <authorList>
            <person name="Saricaoglu S."/>
            <person name="Isik K."/>
        </authorList>
    </citation>
    <scope>NUCLEOTIDE SEQUENCE [LARGE SCALE GENOMIC DNA]</scope>
    <source>
        <strain evidence="1 2">14C53</strain>
    </source>
</reference>
<accession>A0A5C4JJ30</accession>
<keyword evidence="2" id="KW-1185">Reference proteome</keyword>
<dbReference type="Proteomes" id="UP000309174">
    <property type="component" value="Unassembled WGS sequence"/>
</dbReference>
<protein>
    <submittedName>
        <fullName evidence="1">Uncharacterized protein</fullName>
    </submittedName>
</protein>
<sequence length="97" mass="10648">MSAGKHAAGNVLPNERLVHLEALRAAVDARRELACRLIERRGMTWVSVVRIGGSGRLVEVGCDYVRAAWWFTWSDGRPIAPVRNVEGVVAALVRELG</sequence>
<dbReference type="OrthoDB" id="3478668at2"/>
<organism evidence="1 2">
    <name type="scientific">Actinomadura soli</name>
    <dbReference type="NCBI Taxonomy" id="2508997"/>
    <lineage>
        <taxon>Bacteria</taxon>
        <taxon>Bacillati</taxon>
        <taxon>Actinomycetota</taxon>
        <taxon>Actinomycetes</taxon>
        <taxon>Streptosporangiales</taxon>
        <taxon>Thermomonosporaceae</taxon>
        <taxon>Actinomadura</taxon>
    </lineage>
</organism>
<dbReference type="RefSeq" id="WP_138643800.1">
    <property type="nucleotide sequence ID" value="NZ_VCKW01000015.1"/>
</dbReference>